<evidence type="ECO:0000313" key="2">
    <source>
        <dbReference type="Proteomes" id="UP000465304"/>
    </source>
</evidence>
<evidence type="ECO:0000313" key="1">
    <source>
        <dbReference type="EMBL" id="GFH04618.1"/>
    </source>
</evidence>
<organism evidence="1 2">
    <name type="scientific">Mycolicibacterium hippocampi</name>
    <dbReference type="NCBI Taxonomy" id="659824"/>
    <lineage>
        <taxon>Bacteria</taxon>
        <taxon>Bacillati</taxon>
        <taxon>Actinomycetota</taxon>
        <taxon>Actinomycetes</taxon>
        <taxon>Mycobacteriales</taxon>
        <taxon>Mycobacteriaceae</taxon>
        <taxon>Mycolicibacterium</taxon>
    </lineage>
</organism>
<dbReference type="GO" id="GO:0009306">
    <property type="term" value="P:protein secretion"/>
    <property type="evidence" value="ECO:0007669"/>
    <property type="project" value="InterPro"/>
</dbReference>
<dbReference type="RefSeq" id="WP_163893743.1">
    <property type="nucleotide sequence ID" value="NZ_BLLB01000002.1"/>
</dbReference>
<reference evidence="1 2" key="1">
    <citation type="journal article" date="2019" name="Emerg. Microbes Infect.">
        <title>Comprehensive subspecies identification of 175 nontuberculous mycobacteria species based on 7547 genomic profiles.</title>
        <authorList>
            <person name="Matsumoto Y."/>
            <person name="Kinjo T."/>
            <person name="Motooka D."/>
            <person name="Nabeya D."/>
            <person name="Jung N."/>
            <person name="Uechi K."/>
            <person name="Horii T."/>
            <person name="Iida T."/>
            <person name="Fujita J."/>
            <person name="Nakamura S."/>
        </authorList>
    </citation>
    <scope>NUCLEOTIDE SEQUENCE [LARGE SCALE GENOMIC DNA]</scope>
    <source>
        <strain evidence="1 2">JCM 30996</strain>
    </source>
</reference>
<proteinExistence type="predicted"/>
<sequence>MVEPLSVNTDGVRSLAEVHTAVATGLGALAAGTPGPAGVAASHGPIAHGVGTALSAALGSRTGAMNVTRTSGAQISELLHQAAVAYERGDERGAQEIRAAAEALAEPGAARPETD</sequence>
<accession>A0A7I9ZVC1</accession>
<comment type="caution">
    <text evidence="1">The sequence shown here is derived from an EMBL/GenBank/DDBJ whole genome shotgun (WGS) entry which is preliminary data.</text>
</comment>
<dbReference type="InterPro" id="IPR022536">
    <property type="entry name" value="EspC"/>
</dbReference>
<dbReference type="Pfam" id="PF10824">
    <property type="entry name" value="T7SS_ESX_EspC"/>
    <property type="match status" value="1"/>
</dbReference>
<dbReference type="AlphaFoldDB" id="A0A7I9ZVC1"/>
<evidence type="ECO:0008006" key="3">
    <source>
        <dbReference type="Google" id="ProtNLM"/>
    </source>
</evidence>
<keyword evidence="2" id="KW-1185">Reference proteome</keyword>
<dbReference type="Proteomes" id="UP000465304">
    <property type="component" value="Unassembled WGS sequence"/>
</dbReference>
<dbReference type="EMBL" id="BLLB01000002">
    <property type="protein sequence ID" value="GFH04618.1"/>
    <property type="molecule type" value="Genomic_DNA"/>
</dbReference>
<gene>
    <name evidence="1" type="ORF">MHIP_51010</name>
</gene>
<protein>
    <recommendedName>
        <fullName evidence="3">ESX-1 secretion-associated protein</fullName>
    </recommendedName>
</protein>
<name>A0A7I9ZVC1_9MYCO</name>